<dbReference type="CDD" id="cd19941">
    <property type="entry name" value="TIL"/>
    <property type="match status" value="1"/>
</dbReference>
<dbReference type="InterPro" id="IPR014853">
    <property type="entry name" value="VWF/SSPO/ZAN-like_Cys-rich_dom"/>
</dbReference>
<accession>A0A6Q2ZD46</accession>
<dbReference type="Gene3D" id="2.10.70.10">
    <property type="entry name" value="Complement Module, domain 1"/>
    <property type="match status" value="2"/>
</dbReference>
<evidence type="ECO:0000256" key="5">
    <source>
        <dbReference type="ARBA" id="ARBA00023157"/>
    </source>
</evidence>
<dbReference type="Bgee" id="ENSELUG00000010060">
    <property type="expression patterns" value="Expressed in stomach and 11 other cell types or tissues"/>
</dbReference>
<dbReference type="Gene3D" id="6.20.200.20">
    <property type="match status" value="2"/>
</dbReference>
<keyword evidence="5" id="KW-1015">Disulfide bond</keyword>
<evidence type="ECO:0008006" key="10">
    <source>
        <dbReference type="Google" id="ProtNLM"/>
    </source>
</evidence>
<keyword evidence="3" id="KW-0732">Signal</keyword>
<feature type="domain" description="VWFD" evidence="7">
    <location>
        <begin position="194"/>
        <end position="391"/>
    </location>
</feature>
<dbReference type="InterPro" id="IPR036084">
    <property type="entry name" value="Ser_inhib-like_sf"/>
</dbReference>
<feature type="domain" description="VWFC" evidence="6">
    <location>
        <begin position="204"/>
        <end position="256"/>
    </location>
</feature>
<dbReference type="Gene3D" id="2.10.25.10">
    <property type="entry name" value="Laminin"/>
    <property type="match status" value="1"/>
</dbReference>
<dbReference type="InterPro" id="IPR001846">
    <property type="entry name" value="VWF_type-D"/>
</dbReference>
<dbReference type="Pfam" id="PF08742">
    <property type="entry name" value="C8"/>
    <property type="match status" value="1"/>
</dbReference>
<dbReference type="SUPFAM" id="SSF57603">
    <property type="entry name" value="FnI-like domain"/>
    <property type="match status" value="4"/>
</dbReference>
<dbReference type="SUPFAM" id="SSF57567">
    <property type="entry name" value="Serine protease inhibitors"/>
    <property type="match status" value="1"/>
</dbReference>
<dbReference type="GO" id="GO:0005576">
    <property type="term" value="C:extracellular region"/>
    <property type="evidence" value="ECO:0007669"/>
    <property type="project" value="UniProtKB-SubCell"/>
</dbReference>
<organism evidence="8 9">
    <name type="scientific">Esox lucius</name>
    <name type="common">Northern pike</name>
    <dbReference type="NCBI Taxonomy" id="8010"/>
    <lineage>
        <taxon>Eukaryota</taxon>
        <taxon>Metazoa</taxon>
        <taxon>Chordata</taxon>
        <taxon>Craniata</taxon>
        <taxon>Vertebrata</taxon>
        <taxon>Euteleostomi</taxon>
        <taxon>Actinopterygii</taxon>
        <taxon>Neopterygii</taxon>
        <taxon>Teleostei</taxon>
        <taxon>Protacanthopterygii</taxon>
        <taxon>Esociformes</taxon>
        <taxon>Esocidae</taxon>
        <taxon>Esox</taxon>
    </lineage>
</organism>
<dbReference type="Ensembl" id="ENSELUT00000086712.2">
    <property type="protein sequence ID" value="ENSELUP00000076434.2"/>
    <property type="gene ID" value="ENSELUG00000010060.3"/>
</dbReference>
<evidence type="ECO:0000313" key="8">
    <source>
        <dbReference type="Ensembl" id="ENSELUP00000076434.2"/>
    </source>
</evidence>
<comment type="subcellular location">
    <subcellularLocation>
        <location evidence="1">Secreted</location>
    </subcellularLocation>
</comment>
<dbReference type="InterPro" id="IPR001007">
    <property type="entry name" value="VWF_dom"/>
</dbReference>
<keyword evidence="4" id="KW-0677">Repeat</keyword>
<dbReference type="InterPro" id="IPR002919">
    <property type="entry name" value="TIL_dom"/>
</dbReference>
<keyword evidence="9" id="KW-1185">Reference proteome</keyword>
<dbReference type="Proteomes" id="UP000265140">
    <property type="component" value="Chromosome 20"/>
</dbReference>
<dbReference type="PROSITE" id="PS01208">
    <property type="entry name" value="VWFC_1"/>
    <property type="match status" value="2"/>
</dbReference>
<evidence type="ECO:0000256" key="1">
    <source>
        <dbReference type="ARBA" id="ARBA00004613"/>
    </source>
</evidence>
<dbReference type="InterPro" id="IPR052424">
    <property type="entry name" value="Kielin_Chordin-BMP_Reg"/>
</dbReference>
<dbReference type="Pfam" id="PF00093">
    <property type="entry name" value="VWC"/>
    <property type="match status" value="2"/>
</dbReference>
<evidence type="ECO:0000256" key="2">
    <source>
        <dbReference type="ARBA" id="ARBA00022525"/>
    </source>
</evidence>
<dbReference type="AlphaFoldDB" id="A0A6Q2ZD46"/>
<evidence type="ECO:0000256" key="4">
    <source>
        <dbReference type="ARBA" id="ARBA00022737"/>
    </source>
</evidence>
<keyword evidence="2" id="KW-0964">Secreted</keyword>
<dbReference type="PROSITE" id="PS50184">
    <property type="entry name" value="VWFC_2"/>
    <property type="match status" value="3"/>
</dbReference>
<protein>
    <recommendedName>
        <fullName evidence="10">BMP binding endothelial regulator</fullName>
    </recommendedName>
</protein>
<dbReference type="SMART" id="SM00214">
    <property type="entry name" value="VWC"/>
    <property type="match status" value="5"/>
</dbReference>
<gene>
    <name evidence="8" type="primary">BMPER</name>
</gene>
<sequence>MVIYHCIGINSVTGTEASCENEGEVLHIPNITDNPCITCVCLGKADCKQEKCPLVSDDCALVIKQTGACCERCKGCQLDGRFYNSSVSWTSSTKPCISRRCQEGVVTEAEVQCVIHCKNPKIHPKKCCPTCPSCILEGRLYKEREEFHPEGKPCIKCTCTGGRTLCIREVCPVLSCPSHLSHTLPGQCCPKCLGQRKVFDLSLGSCLFHSEVYENGTSFKLDNCTSCTCKDSTVACRKSCSRQGSCQGDQCCEECLSFVKVEEVKYCRVRNKIYREGDMWASVNCTLCSCVKGTIECQPKHCVPITSCPSNKILNRTGCCPVCTESLEVTWDGDSFVEVVAASHLRGRLCGLCGNYNGHKRDDTVGGDGLFKFDVDEFAESWRVEGNEVCAQPLRRAASYLCPGSVKVKLRAHRECQKLKSWEFQKCHRGVDFASFYRSCVTDMCECPVHKNCYCESFIAYSRACEREGVPVHWRPEAACMATQCKHGAVYDTCGPGCTKTCDNWNEIRPCHKPCVAGCHCPANLVLFQGRCIKPTACPGR</sequence>
<dbReference type="PANTHER" id="PTHR46698:SF4">
    <property type="entry name" value="CROSSVEINLESS 2"/>
    <property type="match status" value="1"/>
</dbReference>
<evidence type="ECO:0000256" key="3">
    <source>
        <dbReference type="ARBA" id="ARBA00022729"/>
    </source>
</evidence>
<dbReference type="PROSITE" id="PS51233">
    <property type="entry name" value="VWFD"/>
    <property type="match status" value="1"/>
</dbReference>
<evidence type="ECO:0000313" key="9">
    <source>
        <dbReference type="Proteomes" id="UP000265140"/>
    </source>
</evidence>
<reference evidence="9" key="1">
    <citation type="journal article" date="2014" name="PLoS ONE">
        <title>The genome and linkage map of the northern pike (Esox lucius): conserved synteny revealed between the salmonid sister group and the Neoteleostei.</title>
        <authorList>
            <person name="Rondeau E.B."/>
            <person name="Minkley D.R."/>
            <person name="Leong J.S."/>
            <person name="Messmer A.M."/>
            <person name="Jantzen J.R."/>
            <person name="von Schalburg K.R."/>
            <person name="Lemon C."/>
            <person name="Bird N.H."/>
            <person name="Koop B.F."/>
        </authorList>
    </citation>
    <scope>NUCLEOTIDE SEQUENCE</scope>
</reference>
<feature type="domain" description="VWFC" evidence="6">
    <location>
        <begin position="265"/>
        <end position="324"/>
    </location>
</feature>
<evidence type="ECO:0000259" key="7">
    <source>
        <dbReference type="PROSITE" id="PS51233"/>
    </source>
</evidence>
<reference evidence="8" key="3">
    <citation type="submission" date="2025-08" db="UniProtKB">
        <authorList>
            <consortium name="Ensembl"/>
        </authorList>
    </citation>
    <scope>IDENTIFICATION</scope>
</reference>
<dbReference type="SMART" id="SM00832">
    <property type="entry name" value="C8"/>
    <property type="match status" value="1"/>
</dbReference>
<proteinExistence type="predicted"/>
<name>A0A6Q2ZD46_ESOLU</name>
<reference evidence="8" key="2">
    <citation type="submission" date="2020-02" db="EMBL/GenBank/DDBJ databases">
        <title>Esox lucius (northern pike) genome, fEsoLuc1, primary haplotype.</title>
        <authorList>
            <person name="Myers G."/>
            <person name="Karagic N."/>
            <person name="Meyer A."/>
            <person name="Pippel M."/>
            <person name="Reichard M."/>
            <person name="Winkler S."/>
            <person name="Tracey A."/>
            <person name="Sims Y."/>
            <person name="Howe K."/>
            <person name="Rhie A."/>
            <person name="Formenti G."/>
            <person name="Durbin R."/>
            <person name="Fedrigo O."/>
            <person name="Jarvis E.D."/>
        </authorList>
    </citation>
    <scope>NUCLEOTIDE SEQUENCE [LARGE SCALE GENOMIC DNA]</scope>
</reference>
<dbReference type="Pfam" id="PF01826">
    <property type="entry name" value="TIL"/>
    <property type="match status" value="1"/>
</dbReference>
<dbReference type="PANTHER" id="PTHR46698">
    <property type="entry name" value="CROSSVEINLESS 2"/>
    <property type="match status" value="1"/>
</dbReference>
<reference evidence="8" key="4">
    <citation type="submission" date="2025-09" db="UniProtKB">
        <authorList>
            <consortium name="Ensembl"/>
        </authorList>
    </citation>
    <scope>IDENTIFICATION</scope>
</reference>
<evidence type="ECO:0000259" key="6">
    <source>
        <dbReference type="PROSITE" id="PS50184"/>
    </source>
</evidence>
<feature type="domain" description="VWFC" evidence="6">
    <location>
        <begin position="132"/>
        <end position="193"/>
    </location>
</feature>
<dbReference type="GeneTree" id="ENSGT00940000156485"/>
<dbReference type="Pfam" id="PF00094">
    <property type="entry name" value="VWD"/>
    <property type="match status" value="1"/>
</dbReference>